<feature type="domain" description="DUF4334" evidence="2">
    <location>
        <begin position="95"/>
        <end position="150"/>
    </location>
</feature>
<organism evidence="3 4">
    <name type="scientific">Actinomadura gamaensis</name>
    <dbReference type="NCBI Taxonomy" id="1763541"/>
    <lineage>
        <taxon>Bacteria</taxon>
        <taxon>Bacillati</taxon>
        <taxon>Actinomycetota</taxon>
        <taxon>Actinomycetes</taxon>
        <taxon>Streptosporangiales</taxon>
        <taxon>Thermomonosporaceae</taxon>
        <taxon>Actinomadura</taxon>
    </lineage>
</organism>
<dbReference type="Proteomes" id="UP001595872">
    <property type="component" value="Unassembled WGS sequence"/>
</dbReference>
<comment type="caution">
    <text evidence="3">The sequence shown here is derived from an EMBL/GenBank/DDBJ whole genome shotgun (WGS) entry which is preliminary data.</text>
</comment>
<evidence type="ECO:0000313" key="3">
    <source>
        <dbReference type="EMBL" id="MFC4909110.1"/>
    </source>
</evidence>
<dbReference type="InterPro" id="IPR025951">
    <property type="entry name" value="GXWXG_dom"/>
</dbReference>
<dbReference type="InterPro" id="IPR025568">
    <property type="entry name" value="DUF4334"/>
</dbReference>
<name>A0ABV9TY66_9ACTN</name>
<protein>
    <submittedName>
        <fullName evidence="3">DUF4334 domain-containing protein</fullName>
    </submittedName>
</protein>
<evidence type="ECO:0000259" key="1">
    <source>
        <dbReference type="Pfam" id="PF14231"/>
    </source>
</evidence>
<dbReference type="RefSeq" id="WP_378256325.1">
    <property type="nucleotide sequence ID" value="NZ_JBHSIT010000004.1"/>
</dbReference>
<dbReference type="Pfam" id="PF14231">
    <property type="entry name" value="GXWXG"/>
    <property type="match status" value="1"/>
</dbReference>
<evidence type="ECO:0000313" key="4">
    <source>
        <dbReference type="Proteomes" id="UP001595872"/>
    </source>
</evidence>
<dbReference type="EMBL" id="JBHSIT010000004">
    <property type="protein sequence ID" value="MFC4909110.1"/>
    <property type="molecule type" value="Genomic_DNA"/>
</dbReference>
<feature type="domain" description="GXWXG" evidence="1">
    <location>
        <begin position="29"/>
        <end position="86"/>
    </location>
</feature>
<sequence>MSTSVSTESRALALVLGEERPSPGELAPLFRALPPVAVADLTGLWRGGVFDHEDRMARLLTRLRWYGKRFHDADDVDPLVCRTDDGGLYTYDGMGSARLREVVFDGVASAAMIYDGRPIIDHFRRISPDVVMGAMDAKGEASVLYFHLTREP</sequence>
<evidence type="ECO:0000259" key="2">
    <source>
        <dbReference type="Pfam" id="PF14232"/>
    </source>
</evidence>
<accession>A0ABV9TY66</accession>
<gene>
    <name evidence="3" type="ORF">ACFPCY_17445</name>
</gene>
<proteinExistence type="predicted"/>
<reference evidence="4" key="1">
    <citation type="journal article" date="2019" name="Int. J. Syst. Evol. Microbiol.">
        <title>The Global Catalogue of Microorganisms (GCM) 10K type strain sequencing project: providing services to taxonomists for standard genome sequencing and annotation.</title>
        <authorList>
            <consortium name="The Broad Institute Genomics Platform"/>
            <consortium name="The Broad Institute Genome Sequencing Center for Infectious Disease"/>
            <person name="Wu L."/>
            <person name="Ma J."/>
        </authorList>
    </citation>
    <scope>NUCLEOTIDE SEQUENCE [LARGE SCALE GENOMIC DNA]</scope>
    <source>
        <strain evidence="4">KLKA75</strain>
    </source>
</reference>
<keyword evidence="4" id="KW-1185">Reference proteome</keyword>
<dbReference type="Gene3D" id="2.40.128.580">
    <property type="entry name" value="GXWXG domain"/>
    <property type="match status" value="1"/>
</dbReference>
<dbReference type="Pfam" id="PF14232">
    <property type="entry name" value="DUF4334"/>
    <property type="match status" value="1"/>
</dbReference>